<keyword evidence="1" id="KW-1133">Transmembrane helix</keyword>
<keyword evidence="1" id="KW-0812">Transmembrane</keyword>
<sequence length="158" mass="17626">MRKNILIGISFVLVTFIFTTIVFVIRGNRPMVQAKKEAVAIASKHADLKSVDKFYWFTRKETTFTLVGKNAKNEGIIVFIPEDGSELTVCNQADGITENEALKVVADEIKPHRLLKVSLGLVENDPTWEVMTEDEDGVISYYLVDFGIGKIIGSMTNV</sequence>
<evidence type="ECO:0000313" key="3">
    <source>
        <dbReference type="EMBL" id="RSU04979.1"/>
    </source>
</evidence>
<evidence type="ECO:0000313" key="4">
    <source>
        <dbReference type="Proteomes" id="UP000287101"/>
    </source>
</evidence>
<accession>A0A430ACN2</accession>
<dbReference type="AlphaFoldDB" id="A0A430ACN2"/>
<protein>
    <recommendedName>
        <fullName evidence="2">Cell wall elongation regulator TseB-like domain-containing protein</fullName>
    </recommendedName>
</protein>
<keyword evidence="1" id="KW-0472">Membrane</keyword>
<dbReference type="Proteomes" id="UP000287101">
    <property type="component" value="Unassembled WGS sequence"/>
</dbReference>
<evidence type="ECO:0000259" key="2">
    <source>
        <dbReference type="Pfam" id="PF17881"/>
    </source>
</evidence>
<dbReference type="EMBL" id="NGJY01000001">
    <property type="protein sequence ID" value="RSU04979.1"/>
    <property type="molecule type" value="Genomic_DNA"/>
</dbReference>
<feature type="domain" description="Cell wall elongation regulator TseB-like" evidence="2">
    <location>
        <begin position="37"/>
        <end position="81"/>
    </location>
</feature>
<dbReference type="Pfam" id="PF17881">
    <property type="entry name" value="TseB"/>
    <property type="match status" value="1"/>
</dbReference>
<reference evidence="3 4" key="1">
    <citation type="submission" date="2017-05" db="EMBL/GenBank/DDBJ databases">
        <title>Vagococcus spp. assemblies.</title>
        <authorList>
            <person name="Gulvik C.A."/>
        </authorList>
    </citation>
    <scope>NUCLEOTIDE SEQUENCE [LARGE SCALE GENOMIC DNA]</scope>
    <source>
        <strain evidence="3 4">CCUG 41755</strain>
    </source>
</reference>
<dbReference type="SUPFAM" id="SSF54403">
    <property type="entry name" value="Cystatin/monellin"/>
    <property type="match status" value="2"/>
</dbReference>
<dbReference type="RefSeq" id="WP_126830780.1">
    <property type="nucleotide sequence ID" value="NZ_CBCRYB010000007.1"/>
</dbReference>
<proteinExistence type="predicted"/>
<dbReference type="Gene3D" id="3.10.450.40">
    <property type="match status" value="2"/>
</dbReference>
<name>A0A430ACN2_9ENTE</name>
<dbReference type="InterPro" id="IPR046350">
    <property type="entry name" value="Cystatin_sf"/>
</dbReference>
<comment type="caution">
    <text evidence="3">The sequence shown here is derived from an EMBL/GenBank/DDBJ whole genome shotgun (WGS) entry which is preliminary data.</text>
</comment>
<gene>
    <name evidence="3" type="ORF">CBF31_02865</name>
</gene>
<feature type="transmembrane region" description="Helical" evidence="1">
    <location>
        <begin position="6"/>
        <end position="25"/>
    </location>
</feature>
<evidence type="ECO:0000256" key="1">
    <source>
        <dbReference type="SAM" id="Phobius"/>
    </source>
</evidence>
<keyword evidence="4" id="KW-1185">Reference proteome</keyword>
<dbReference type="OrthoDB" id="2242521at2"/>
<dbReference type="InterPro" id="IPR041401">
    <property type="entry name" value="TseB-like_dom"/>
</dbReference>
<organism evidence="3 4">
    <name type="scientific">Vagococcus fessus</name>
    <dbReference type="NCBI Taxonomy" id="120370"/>
    <lineage>
        <taxon>Bacteria</taxon>
        <taxon>Bacillati</taxon>
        <taxon>Bacillota</taxon>
        <taxon>Bacilli</taxon>
        <taxon>Lactobacillales</taxon>
        <taxon>Enterococcaceae</taxon>
        <taxon>Vagococcus</taxon>
    </lineage>
</organism>